<evidence type="ECO:0000256" key="10">
    <source>
        <dbReference type="ARBA" id="ARBA00023012"/>
    </source>
</evidence>
<dbReference type="SMART" id="SM00387">
    <property type="entry name" value="HATPase_c"/>
    <property type="match status" value="1"/>
</dbReference>
<dbReference type="InterPro" id="IPR003594">
    <property type="entry name" value="HATPase_dom"/>
</dbReference>
<dbReference type="CDD" id="cd06225">
    <property type="entry name" value="HAMP"/>
    <property type="match status" value="1"/>
</dbReference>
<evidence type="ECO:0000259" key="13">
    <source>
        <dbReference type="PROSITE" id="PS50109"/>
    </source>
</evidence>
<evidence type="ECO:0000256" key="12">
    <source>
        <dbReference type="SAM" id="Phobius"/>
    </source>
</evidence>
<dbReference type="PROSITE" id="PS50885">
    <property type="entry name" value="HAMP"/>
    <property type="match status" value="1"/>
</dbReference>
<dbReference type="InterPro" id="IPR003660">
    <property type="entry name" value="HAMP_dom"/>
</dbReference>
<dbReference type="Gene3D" id="3.30.565.10">
    <property type="entry name" value="Histidine kinase-like ATPase, C-terminal domain"/>
    <property type="match status" value="1"/>
</dbReference>
<proteinExistence type="predicted"/>
<dbReference type="Pfam" id="PF00672">
    <property type="entry name" value="HAMP"/>
    <property type="match status" value="1"/>
</dbReference>
<accession>A0ABX2CVV8</accession>
<keyword evidence="4" id="KW-1003">Cell membrane</keyword>
<dbReference type="InterPro" id="IPR003661">
    <property type="entry name" value="HisK_dim/P_dom"/>
</dbReference>
<keyword evidence="12" id="KW-0472">Membrane</keyword>
<dbReference type="InterPro" id="IPR036097">
    <property type="entry name" value="HisK_dim/P_sf"/>
</dbReference>
<evidence type="ECO:0000256" key="7">
    <source>
        <dbReference type="ARBA" id="ARBA00022692"/>
    </source>
</evidence>
<dbReference type="InterPro" id="IPR036890">
    <property type="entry name" value="HATPase_C_sf"/>
</dbReference>
<keyword evidence="8 15" id="KW-0418">Kinase</keyword>
<dbReference type="PANTHER" id="PTHR43065">
    <property type="entry name" value="SENSOR HISTIDINE KINASE"/>
    <property type="match status" value="1"/>
</dbReference>
<keyword evidence="16" id="KW-1185">Reference proteome</keyword>
<dbReference type="PRINTS" id="PR00344">
    <property type="entry name" value="BCTRLSENSOR"/>
</dbReference>
<protein>
    <recommendedName>
        <fullName evidence="3">histidine kinase</fullName>
        <ecNumber evidence="3">2.7.13.3</ecNumber>
    </recommendedName>
</protein>
<dbReference type="InterPro" id="IPR029151">
    <property type="entry name" value="Sensor-like_sf"/>
</dbReference>
<dbReference type="PANTHER" id="PTHR43065:SF50">
    <property type="entry name" value="HISTIDINE KINASE"/>
    <property type="match status" value="1"/>
</dbReference>
<dbReference type="Pfam" id="PF02518">
    <property type="entry name" value="HATPase_c"/>
    <property type="match status" value="1"/>
</dbReference>
<evidence type="ECO:0000256" key="9">
    <source>
        <dbReference type="ARBA" id="ARBA00022989"/>
    </source>
</evidence>
<dbReference type="SUPFAM" id="SSF47384">
    <property type="entry name" value="Homodimeric domain of signal transducing histidine kinase"/>
    <property type="match status" value="1"/>
</dbReference>
<dbReference type="Pfam" id="PF00512">
    <property type="entry name" value="HisKA"/>
    <property type="match status" value="1"/>
</dbReference>
<name>A0ABX2CVV8_9CYAN</name>
<evidence type="ECO:0000256" key="1">
    <source>
        <dbReference type="ARBA" id="ARBA00000085"/>
    </source>
</evidence>
<dbReference type="Gene3D" id="1.10.287.130">
    <property type="match status" value="1"/>
</dbReference>
<dbReference type="SUPFAM" id="SSF158472">
    <property type="entry name" value="HAMP domain-like"/>
    <property type="match status" value="1"/>
</dbReference>
<comment type="catalytic activity">
    <reaction evidence="1">
        <text>ATP + protein L-histidine = ADP + protein N-phospho-L-histidine.</text>
        <dbReference type="EC" id="2.7.13.3"/>
    </reaction>
</comment>
<keyword evidence="9 12" id="KW-1133">Transmembrane helix</keyword>
<dbReference type="CDD" id="cd00082">
    <property type="entry name" value="HisKA"/>
    <property type="match status" value="1"/>
</dbReference>
<dbReference type="SUPFAM" id="SSF103190">
    <property type="entry name" value="Sensory domain-like"/>
    <property type="match status" value="1"/>
</dbReference>
<gene>
    <name evidence="15" type="primary">cckA_8</name>
    <name evidence="15" type="ORF">E5S67_02263</name>
</gene>
<evidence type="ECO:0000256" key="6">
    <source>
        <dbReference type="ARBA" id="ARBA00022679"/>
    </source>
</evidence>
<evidence type="ECO:0000313" key="15">
    <source>
        <dbReference type="EMBL" id="NQE34537.1"/>
    </source>
</evidence>
<evidence type="ECO:0000256" key="5">
    <source>
        <dbReference type="ARBA" id="ARBA00022553"/>
    </source>
</evidence>
<dbReference type="GO" id="GO:0016301">
    <property type="term" value="F:kinase activity"/>
    <property type="evidence" value="ECO:0007669"/>
    <property type="project" value="UniProtKB-KW"/>
</dbReference>
<evidence type="ECO:0000313" key="16">
    <source>
        <dbReference type="Proteomes" id="UP000702425"/>
    </source>
</evidence>
<evidence type="ECO:0000256" key="3">
    <source>
        <dbReference type="ARBA" id="ARBA00012438"/>
    </source>
</evidence>
<dbReference type="Proteomes" id="UP000702425">
    <property type="component" value="Unassembled WGS sequence"/>
</dbReference>
<sequence>MAIRSRYRRLPVSAKLLSPLLLAFLSLWTLGTLGFGYFARINLEQIARNEMVDLASMLRETLKQRQESLSVKTRSVSEDNDVIRAVGEGDRALLLRTVLPIQAGLKLDLIRIVDTNGQVLVSSQLGAIRQAKLQDASVNRAARIGLELSGILLAENGAPSSMIASISIKSFKKVLGGLAAGVAIDDTALKSIRGDTSIHLVAFEGERVTAATLPLPRDRPWQFRQPDGLPTKIRIAGEEYLIATIELQSFDGATLQIAVLKSAKEIDEAEHHLWFVVGGFGLLGSVLIAVVMIGGLRLTQALSLRIQRLTKATQELARGNLAIGIPVDSQDEVGLLAQGFKSMAEQLMARDRQLNQQLQQLESTLEELHRTQSQMVHHEKMSALGQMVAGIAHEINNPVSFIYGNLSYLNDHIHDLLGLLDAYQKHYPNPSPSLQDDLDDVDLNFLQEDLTKILKSMKMGTSRIRDIVVSLRSFSRLDHSEFKAVDIHEGIDNTLMILEHRLQAQPERPTIEVVREYGELPLVECYAGQLNQVFMNLLSNAIDALEDSNEGRSFTDIADQPNRIWIKTTKTEQQWVQIAIADNGTGIPEKARSRLFDPFFTTKPVGKGTGLGLSISYQVVKEKHGGKLWCDSTLGEGTKFVIEIPIEVGLSQ</sequence>
<feature type="transmembrane region" description="Helical" evidence="12">
    <location>
        <begin position="273"/>
        <end position="298"/>
    </location>
</feature>
<dbReference type="InterPro" id="IPR004358">
    <property type="entry name" value="Sig_transdc_His_kin-like_C"/>
</dbReference>
<dbReference type="EC" id="2.7.13.3" evidence="3"/>
<keyword evidence="5" id="KW-0597">Phosphoprotein</keyword>
<keyword evidence="11" id="KW-0175">Coiled coil</keyword>
<reference evidence="15 16" key="1">
    <citation type="journal article" date="2020" name="Sci. Rep.">
        <title>A novel cyanobacterial geosmin producer, revising GeoA distribution and dispersion patterns in Bacteria.</title>
        <authorList>
            <person name="Churro C."/>
            <person name="Semedo-Aguiar A.P."/>
            <person name="Silva A.D."/>
            <person name="Pereira-Leal J.B."/>
            <person name="Leite R.B."/>
        </authorList>
    </citation>
    <scope>NUCLEOTIDE SEQUENCE [LARGE SCALE GENOMIC DNA]</scope>
    <source>
        <strain evidence="15 16">IPMA8</strain>
    </source>
</reference>
<dbReference type="SMART" id="SM00304">
    <property type="entry name" value="HAMP"/>
    <property type="match status" value="1"/>
</dbReference>
<comment type="caution">
    <text evidence="15">The sequence shown here is derived from an EMBL/GenBank/DDBJ whole genome shotgun (WGS) entry which is preliminary data.</text>
</comment>
<keyword evidence="10" id="KW-0902">Two-component regulatory system</keyword>
<evidence type="ECO:0000256" key="2">
    <source>
        <dbReference type="ARBA" id="ARBA00004651"/>
    </source>
</evidence>
<feature type="domain" description="HAMP" evidence="14">
    <location>
        <begin position="300"/>
        <end position="352"/>
    </location>
</feature>
<evidence type="ECO:0000256" key="11">
    <source>
        <dbReference type="SAM" id="Coils"/>
    </source>
</evidence>
<dbReference type="PROSITE" id="PS50109">
    <property type="entry name" value="HIS_KIN"/>
    <property type="match status" value="1"/>
</dbReference>
<dbReference type="SUPFAM" id="SSF55874">
    <property type="entry name" value="ATPase domain of HSP90 chaperone/DNA topoisomerase II/histidine kinase"/>
    <property type="match status" value="1"/>
</dbReference>
<comment type="subcellular location">
    <subcellularLocation>
        <location evidence="2">Cell membrane</location>
        <topology evidence="2">Multi-pass membrane protein</topology>
    </subcellularLocation>
</comment>
<feature type="domain" description="Histidine kinase" evidence="13">
    <location>
        <begin position="390"/>
        <end position="648"/>
    </location>
</feature>
<dbReference type="SMART" id="SM00388">
    <property type="entry name" value="HisKA"/>
    <property type="match status" value="1"/>
</dbReference>
<organism evidence="15 16">
    <name type="scientific">Microcoleus asticus IPMA8</name>
    <dbReference type="NCBI Taxonomy" id="2563858"/>
    <lineage>
        <taxon>Bacteria</taxon>
        <taxon>Bacillati</taxon>
        <taxon>Cyanobacteriota</taxon>
        <taxon>Cyanophyceae</taxon>
        <taxon>Oscillatoriophycideae</taxon>
        <taxon>Oscillatoriales</taxon>
        <taxon>Microcoleaceae</taxon>
        <taxon>Microcoleus</taxon>
        <taxon>Microcoleus asticus</taxon>
    </lineage>
</organism>
<evidence type="ECO:0000259" key="14">
    <source>
        <dbReference type="PROSITE" id="PS50885"/>
    </source>
</evidence>
<keyword evidence="6" id="KW-0808">Transferase</keyword>
<dbReference type="EMBL" id="SRRZ01000033">
    <property type="protein sequence ID" value="NQE34537.1"/>
    <property type="molecule type" value="Genomic_DNA"/>
</dbReference>
<evidence type="ECO:0000256" key="4">
    <source>
        <dbReference type="ARBA" id="ARBA00022475"/>
    </source>
</evidence>
<dbReference type="Gene3D" id="6.10.340.10">
    <property type="match status" value="1"/>
</dbReference>
<evidence type="ECO:0000256" key="8">
    <source>
        <dbReference type="ARBA" id="ARBA00022777"/>
    </source>
</evidence>
<keyword evidence="7 12" id="KW-0812">Transmembrane</keyword>
<dbReference type="InterPro" id="IPR005467">
    <property type="entry name" value="His_kinase_dom"/>
</dbReference>
<feature type="coiled-coil region" evidence="11">
    <location>
        <begin position="344"/>
        <end position="374"/>
    </location>
</feature>